<feature type="transmembrane region" description="Helical" evidence="7">
    <location>
        <begin position="354"/>
        <end position="379"/>
    </location>
</feature>
<keyword evidence="10" id="KW-1185">Reference proteome</keyword>
<gene>
    <name evidence="9" type="primary">nasA</name>
    <name evidence="9" type="ORF">NSPZN2_110008</name>
</gene>
<dbReference type="InterPro" id="IPR020846">
    <property type="entry name" value="MFS_dom"/>
</dbReference>
<dbReference type="Gene3D" id="1.20.1250.20">
    <property type="entry name" value="MFS general substrate transporter like domains"/>
    <property type="match status" value="1"/>
</dbReference>
<keyword evidence="5" id="KW-0534">Nitrate assimilation</keyword>
<protein>
    <submittedName>
        <fullName evidence="9">Nitrate transporter</fullName>
    </submittedName>
</protein>
<feature type="domain" description="Major facilitator superfamily (MFS) profile" evidence="8">
    <location>
        <begin position="14"/>
        <end position="409"/>
    </location>
</feature>
<evidence type="ECO:0000256" key="4">
    <source>
        <dbReference type="ARBA" id="ARBA00022989"/>
    </source>
</evidence>
<evidence type="ECO:0000256" key="1">
    <source>
        <dbReference type="ARBA" id="ARBA00004141"/>
    </source>
</evidence>
<feature type="transmembrane region" description="Helical" evidence="7">
    <location>
        <begin position="71"/>
        <end position="88"/>
    </location>
</feature>
<accession>A0ABN7L864</accession>
<evidence type="ECO:0000256" key="3">
    <source>
        <dbReference type="ARBA" id="ARBA00022692"/>
    </source>
</evidence>
<dbReference type="InterPro" id="IPR011701">
    <property type="entry name" value="MFS"/>
</dbReference>
<dbReference type="Pfam" id="PF07690">
    <property type="entry name" value="MFS_1"/>
    <property type="match status" value="1"/>
</dbReference>
<name>A0ABN7L864_9BACT</name>
<reference evidence="9 10" key="1">
    <citation type="submission" date="2021-02" db="EMBL/GenBank/DDBJ databases">
        <authorList>
            <person name="Han P."/>
        </authorList>
    </citation>
    <scope>NUCLEOTIDE SEQUENCE [LARGE SCALE GENOMIC DNA]</scope>
    <source>
        <strain evidence="9">Candidatus Nitrospira sp. ZN2</strain>
    </source>
</reference>
<dbReference type="InterPro" id="IPR036259">
    <property type="entry name" value="MFS_trans_sf"/>
</dbReference>
<feature type="transmembrane region" description="Helical" evidence="7">
    <location>
        <begin position="320"/>
        <end position="342"/>
    </location>
</feature>
<organism evidence="9 10">
    <name type="scientific">Nitrospira defluvii</name>
    <dbReference type="NCBI Taxonomy" id="330214"/>
    <lineage>
        <taxon>Bacteria</taxon>
        <taxon>Pseudomonadati</taxon>
        <taxon>Nitrospirota</taxon>
        <taxon>Nitrospiria</taxon>
        <taxon>Nitrospirales</taxon>
        <taxon>Nitrospiraceae</taxon>
        <taxon>Nitrospira</taxon>
    </lineage>
</organism>
<comment type="caution">
    <text evidence="9">The sequence shown here is derived from an EMBL/GenBank/DDBJ whole genome shotgun (WGS) entry which is preliminary data.</text>
</comment>
<comment type="subcellular location">
    <subcellularLocation>
        <location evidence="1">Membrane</location>
        <topology evidence="1">Multi-pass membrane protein</topology>
    </subcellularLocation>
</comment>
<dbReference type="PROSITE" id="PS50850">
    <property type="entry name" value="MFS"/>
    <property type="match status" value="1"/>
</dbReference>
<dbReference type="InterPro" id="IPR044772">
    <property type="entry name" value="NO3_transporter"/>
</dbReference>
<feature type="transmembrane region" description="Helical" evidence="7">
    <location>
        <begin position="234"/>
        <end position="255"/>
    </location>
</feature>
<evidence type="ECO:0000313" key="10">
    <source>
        <dbReference type="Proteomes" id="UP000675880"/>
    </source>
</evidence>
<evidence type="ECO:0000256" key="7">
    <source>
        <dbReference type="SAM" id="Phobius"/>
    </source>
</evidence>
<dbReference type="SUPFAM" id="SSF103473">
    <property type="entry name" value="MFS general substrate transporter"/>
    <property type="match status" value="1"/>
</dbReference>
<feature type="transmembrane region" description="Helical" evidence="7">
    <location>
        <begin position="38"/>
        <end position="59"/>
    </location>
</feature>
<evidence type="ECO:0000256" key="2">
    <source>
        <dbReference type="ARBA" id="ARBA00008432"/>
    </source>
</evidence>
<feature type="transmembrane region" description="Helical" evidence="7">
    <location>
        <begin position="385"/>
        <end position="408"/>
    </location>
</feature>
<dbReference type="RefSeq" id="WP_213041845.1">
    <property type="nucleotide sequence ID" value="NZ_CAJNBJ010000003.1"/>
</dbReference>
<proteinExistence type="inferred from homology"/>
<keyword evidence="4 7" id="KW-1133">Transmembrane helix</keyword>
<sequence length="426" mass="43616">MRRSVPVEAGGAGEFVAMSLSSFAEALRSGHWPTLAGAWLHLTVSFMVWLLFGALAVSIGDALHLTPAQQGMLVALPLLSGAILRIVAGWSCDWFGAKRTGLLVLGLELIAILWAALGGTSYEELLGIALLLGAGGASFAVAMPVAGRAYPPAHQGLVLGLVASGNIGTVLVLLLAPQWESAWGWHGACGMLALPVTMVFGLFAFVVREAERAGSSAGGAWWHAAWGMMHVRSVSWLCLVYGITFGGFVGLTSFLPVLLHEHYGSDPIVAGAMAALCGFVGSLIRPVGGAVADRWGGVPVLAGVFVVLALITALTGSLPALPWALGLLVLTIAVMGFGNGVIFQIVSEWFPNEIGLASGLVGAAGGIGGFLVPIGFGLLREGTGTFVFGFAGLAVASVIAAMTVSPVLRWGPPGVVSSPNAGGFSR</sequence>
<dbReference type="EMBL" id="CAJNBJ010000003">
    <property type="protein sequence ID" value="CAE6736094.1"/>
    <property type="molecule type" value="Genomic_DNA"/>
</dbReference>
<dbReference type="Proteomes" id="UP000675880">
    <property type="component" value="Unassembled WGS sequence"/>
</dbReference>
<feature type="transmembrane region" description="Helical" evidence="7">
    <location>
        <begin position="125"/>
        <end position="145"/>
    </location>
</feature>
<comment type="similarity">
    <text evidence="2">Belongs to the major facilitator superfamily. Nitrate/nitrite porter (TC 2.A.1.8) family.</text>
</comment>
<feature type="transmembrane region" description="Helical" evidence="7">
    <location>
        <begin position="296"/>
        <end position="314"/>
    </location>
</feature>
<keyword evidence="3 7" id="KW-0812">Transmembrane</keyword>
<feature type="transmembrane region" description="Helical" evidence="7">
    <location>
        <begin position="157"/>
        <end position="177"/>
    </location>
</feature>
<feature type="transmembrane region" description="Helical" evidence="7">
    <location>
        <begin position="183"/>
        <end position="207"/>
    </location>
</feature>
<dbReference type="PANTHER" id="PTHR23515">
    <property type="entry name" value="HIGH-AFFINITY NITRATE TRANSPORTER 2.3"/>
    <property type="match status" value="1"/>
</dbReference>
<feature type="transmembrane region" description="Helical" evidence="7">
    <location>
        <begin position="100"/>
        <end position="119"/>
    </location>
</feature>
<evidence type="ECO:0000256" key="6">
    <source>
        <dbReference type="ARBA" id="ARBA00023136"/>
    </source>
</evidence>
<keyword evidence="6 7" id="KW-0472">Membrane</keyword>
<evidence type="ECO:0000313" key="9">
    <source>
        <dbReference type="EMBL" id="CAE6736094.1"/>
    </source>
</evidence>
<evidence type="ECO:0000259" key="8">
    <source>
        <dbReference type="PROSITE" id="PS50850"/>
    </source>
</evidence>
<feature type="transmembrane region" description="Helical" evidence="7">
    <location>
        <begin position="267"/>
        <end position="284"/>
    </location>
</feature>
<evidence type="ECO:0000256" key="5">
    <source>
        <dbReference type="ARBA" id="ARBA00023063"/>
    </source>
</evidence>